<dbReference type="NCBIfam" id="TIGR00066">
    <property type="entry name" value="g_glut_trans"/>
    <property type="match status" value="1"/>
</dbReference>
<comment type="PTM">
    <text evidence="11">Cleaved by autocatalysis into a large and a small subunit.</text>
</comment>
<name>A0A2G4YSX0_9PROT</name>
<dbReference type="EC" id="2.3.2.2" evidence="11"/>
<dbReference type="InterPro" id="IPR000101">
    <property type="entry name" value="GGT_peptidase"/>
</dbReference>
<gene>
    <name evidence="12" type="primary">ggt</name>
    <name evidence="12" type="ORF">CRD36_07320</name>
</gene>
<dbReference type="Proteomes" id="UP000229730">
    <property type="component" value="Unassembled WGS sequence"/>
</dbReference>
<dbReference type="InterPro" id="IPR029055">
    <property type="entry name" value="Ntn_hydrolases_N"/>
</dbReference>
<comment type="caution">
    <text evidence="12">The sequence shown here is derived from an EMBL/GenBank/DDBJ whole genome shotgun (WGS) entry which is preliminary data.</text>
</comment>
<dbReference type="UniPathway" id="UPA00204"/>
<keyword evidence="13" id="KW-1185">Reference proteome</keyword>
<dbReference type="EMBL" id="PDEM01000016">
    <property type="protein sequence ID" value="PHZ85424.1"/>
    <property type="molecule type" value="Genomic_DNA"/>
</dbReference>
<evidence type="ECO:0000313" key="13">
    <source>
        <dbReference type="Proteomes" id="UP000229730"/>
    </source>
</evidence>
<evidence type="ECO:0000256" key="3">
    <source>
        <dbReference type="ARBA" id="ARBA00009381"/>
    </source>
</evidence>
<dbReference type="FunCoup" id="A0A2G4YSX0">
    <property type="interactions" value="275"/>
</dbReference>
<feature type="active site" description="Nucleophile" evidence="9">
    <location>
        <position position="373"/>
    </location>
</feature>
<dbReference type="AlphaFoldDB" id="A0A2G4YSX0"/>
<dbReference type="InParanoid" id="A0A2G4YSX0"/>
<keyword evidence="5 11" id="KW-0378">Hydrolase</keyword>
<feature type="binding site" evidence="10">
    <location>
        <position position="96"/>
    </location>
    <ligand>
        <name>L-glutamate</name>
        <dbReference type="ChEBI" id="CHEBI:29985"/>
    </ligand>
</feature>
<evidence type="ECO:0000256" key="7">
    <source>
        <dbReference type="ARBA" id="ARBA00023315"/>
    </source>
</evidence>
<feature type="binding site" evidence="10">
    <location>
        <begin position="391"/>
        <end position="393"/>
    </location>
    <ligand>
        <name>L-glutamate</name>
        <dbReference type="ChEBI" id="CHEBI:29985"/>
    </ligand>
</feature>
<keyword evidence="11" id="KW-0317">Glutathione biosynthesis</keyword>
<feature type="binding site" evidence="10">
    <location>
        <position position="466"/>
    </location>
    <ligand>
        <name>L-glutamate</name>
        <dbReference type="ChEBI" id="CHEBI:29985"/>
    </ligand>
</feature>
<dbReference type="InterPro" id="IPR051792">
    <property type="entry name" value="GGT_bact"/>
</dbReference>
<evidence type="ECO:0000256" key="8">
    <source>
        <dbReference type="ARBA" id="ARBA00047417"/>
    </source>
</evidence>
<feature type="binding site" evidence="10">
    <location>
        <position position="415"/>
    </location>
    <ligand>
        <name>L-glutamate</name>
        <dbReference type="ChEBI" id="CHEBI:29985"/>
    </ligand>
</feature>
<evidence type="ECO:0000256" key="4">
    <source>
        <dbReference type="ARBA" id="ARBA00022679"/>
    </source>
</evidence>
<evidence type="ECO:0000256" key="5">
    <source>
        <dbReference type="ARBA" id="ARBA00022801"/>
    </source>
</evidence>
<evidence type="ECO:0000256" key="2">
    <source>
        <dbReference type="ARBA" id="ARBA00001089"/>
    </source>
</evidence>
<reference evidence="12 13" key="1">
    <citation type="submission" date="2017-10" db="EMBL/GenBank/DDBJ databases">
        <title>Frigbacter circumglobatus gen. nov. sp. nov., isolated from sediment cultured in situ.</title>
        <authorList>
            <person name="Zhao Z."/>
        </authorList>
    </citation>
    <scope>NUCLEOTIDE SEQUENCE [LARGE SCALE GENOMIC DNA]</scope>
    <source>
        <strain evidence="12 13">ZYL</strain>
    </source>
</reference>
<dbReference type="GO" id="GO:0006751">
    <property type="term" value="P:glutathione catabolic process"/>
    <property type="evidence" value="ECO:0007669"/>
    <property type="project" value="UniProtKB-UniRule"/>
</dbReference>
<comment type="catalytic activity">
    <reaction evidence="1 11">
        <text>an S-substituted glutathione + H2O = an S-substituted L-cysteinylglycine + L-glutamate</text>
        <dbReference type="Rhea" id="RHEA:59468"/>
        <dbReference type="ChEBI" id="CHEBI:15377"/>
        <dbReference type="ChEBI" id="CHEBI:29985"/>
        <dbReference type="ChEBI" id="CHEBI:90779"/>
        <dbReference type="ChEBI" id="CHEBI:143103"/>
        <dbReference type="EC" id="3.4.19.13"/>
    </reaction>
</comment>
<dbReference type="GO" id="GO:0006750">
    <property type="term" value="P:glutathione biosynthetic process"/>
    <property type="evidence" value="ECO:0007669"/>
    <property type="project" value="UniProtKB-KW"/>
</dbReference>
<evidence type="ECO:0000256" key="9">
    <source>
        <dbReference type="PIRSR" id="PIRSR600101-1"/>
    </source>
</evidence>
<evidence type="ECO:0000256" key="11">
    <source>
        <dbReference type="RuleBase" id="RU368036"/>
    </source>
</evidence>
<dbReference type="PANTHER" id="PTHR43199:SF1">
    <property type="entry name" value="GLUTATHIONE HYDROLASE PROENZYME"/>
    <property type="match status" value="1"/>
</dbReference>
<dbReference type="SUPFAM" id="SSF56235">
    <property type="entry name" value="N-terminal nucleophile aminohydrolases (Ntn hydrolases)"/>
    <property type="match status" value="1"/>
</dbReference>
<dbReference type="PRINTS" id="PR01210">
    <property type="entry name" value="GGTRANSPTASE"/>
</dbReference>
<organism evidence="12 13">
    <name type="scientific">Paremcibacter congregatus</name>
    <dbReference type="NCBI Taxonomy" id="2043170"/>
    <lineage>
        <taxon>Bacteria</taxon>
        <taxon>Pseudomonadati</taxon>
        <taxon>Pseudomonadota</taxon>
        <taxon>Alphaproteobacteria</taxon>
        <taxon>Emcibacterales</taxon>
        <taxon>Emcibacteraceae</taxon>
        <taxon>Paremcibacter</taxon>
    </lineage>
</organism>
<keyword evidence="4 11" id="KW-0808">Transferase</keyword>
<dbReference type="GO" id="GO:0103068">
    <property type="term" value="F:leukotriene C4 gamma-glutamyl transferase activity"/>
    <property type="evidence" value="ECO:0007669"/>
    <property type="project" value="UniProtKB-EC"/>
</dbReference>
<comment type="catalytic activity">
    <reaction evidence="8 11">
        <text>an N-terminal (5-L-glutamyl)-[peptide] + an alpha-amino acid = 5-L-glutamyl amino acid + an N-terminal L-alpha-aminoacyl-[peptide]</text>
        <dbReference type="Rhea" id="RHEA:23904"/>
        <dbReference type="Rhea" id="RHEA-COMP:9780"/>
        <dbReference type="Rhea" id="RHEA-COMP:9795"/>
        <dbReference type="ChEBI" id="CHEBI:77644"/>
        <dbReference type="ChEBI" id="CHEBI:78597"/>
        <dbReference type="ChEBI" id="CHEBI:78599"/>
        <dbReference type="ChEBI" id="CHEBI:78608"/>
        <dbReference type="EC" id="2.3.2.2"/>
    </reaction>
</comment>
<evidence type="ECO:0000313" key="12">
    <source>
        <dbReference type="EMBL" id="PHZ85424.1"/>
    </source>
</evidence>
<dbReference type="PROSITE" id="PS00462">
    <property type="entry name" value="G_GLU_TRANSPEPTIDASE"/>
    <property type="match status" value="1"/>
</dbReference>
<dbReference type="GO" id="GO:0036374">
    <property type="term" value="F:glutathione hydrolase activity"/>
    <property type="evidence" value="ECO:0007669"/>
    <property type="project" value="UniProtKB-UniRule"/>
</dbReference>
<keyword evidence="7 11" id="KW-0012">Acyltransferase</keyword>
<dbReference type="OrthoDB" id="9781342at2"/>
<dbReference type="EC" id="3.4.19.13" evidence="11"/>
<protein>
    <recommendedName>
        <fullName evidence="11">Glutathione hydrolase proenzyme</fullName>
        <ecNumber evidence="11">2.3.2.2</ecNumber>
        <ecNumber evidence="11">3.4.19.13</ecNumber>
    </recommendedName>
    <component>
        <recommendedName>
            <fullName evidence="11">Glutathione hydrolase large chain</fullName>
        </recommendedName>
    </component>
    <component>
        <recommendedName>
            <fullName evidence="11">Glutathione hydrolase small chain</fullName>
        </recommendedName>
    </component>
</protein>
<dbReference type="InterPro" id="IPR043138">
    <property type="entry name" value="GGT_lsub"/>
</dbReference>
<keyword evidence="6 11" id="KW-0865">Zymogen</keyword>
<feature type="binding site" evidence="10">
    <location>
        <begin position="444"/>
        <end position="445"/>
    </location>
    <ligand>
        <name>L-glutamate</name>
        <dbReference type="ChEBI" id="CHEBI:29985"/>
    </ligand>
</feature>
<accession>A0A2G4YSX0</accession>
<dbReference type="Pfam" id="PF01019">
    <property type="entry name" value="G_glu_transpept"/>
    <property type="match status" value="1"/>
</dbReference>
<dbReference type="InterPro" id="IPR043137">
    <property type="entry name" value="GGT_ssub_C"/>
</dbReference>
<dbReference type="Gene3D" id="1.10.246.130">
    <property type="match status" value="1"/>
</dbReference>
<comment type="pathway">
    <text evidence="11">Sulfur metabolism; glutathione metabolism.</text>
</comment>
<evidence type="ECO:0000256" key="1">
    <source>
        <dbReference type="ARBA" id="ARBA00001049"/>
    </source>
</evidence>
<evidence type="ECO:0000256" key="6">
    <source>
        <dbReference type="ARBA" id="ARBA00023145"/>
    </source>
</evidence>
<evidence type="ECO:0000256" key="10">
    <source>
        <dbReference type="PIRSR" id="PIRSR600101-2"/>
    </source>
</evidence>
<dbReference type="PANTHER" id="PTHR43199">
    <property type="entry name" value="GLUTATHIONE HYDROLASE"/>
    <property type="match status" value="1"/>
</dbReference>
<dbReference type="Gene3D" id="3.60.20.40">
    <property type="match status" value="1"/>
</dbReference>
<sequence length="562" mass="60834">MVFVQFPAVANDTPIITYQERFIPVIAKNGMVASQERMATEVGVEIMRQGGNAVDAAVAVGFALAVTLPQAGNLAGGGFMMVHLAEENKTIAIDYRELAPRAAHKDVYLDAAGQVDQDRLRFSHQSAGVPGTVAGMVHALEKYGTMELRQVIAPAIRLAEQGFDMPYWLEISLGSRQERLQKDPAAGAAFFHENGRVYAMGERFRQPDLAWSLKQIRDHGRDGFYKGAIADKIVANMEKNNGLITRVDLANYKVVERTPIRGTYKGYEIATMPPPSSGGIHLVQMLNMLEGDNLKGLGHNSAASLHLLIESMRQAYADRSKYLGDPDFFDVPMAELTDKAYAQKLRAMIPADRARTSAEVAPALGPKYESPDTTHYSVMDSAGNVVSNTYTLNYSYGSGIMVPGAGFLLNNEMDDFSAKPGVPNGFGLVGGKANAVEAGKRPLSSMTPTIVFKDGKALLATGSPGGSTIITVVFQTILNMIEFDMNIAAATFAPRLHHQWLPDKTFVEQGVSADTLAILKAMGHNIDAGKRTLGSTQSITRKDGFFYGASDSRRLGALTRGY</sequence>
<comment type="similarity">
    <text evidence="3 11">Belongs to the gamma-glutamyltransferase family.</text>
</comment>
<proteinExistence type="inferred from homology"/>
<comment type="catalytic activity">
    <reaction evidence="2 11">
        <text>glutathione + H2O = L-cysteinylglycine + L-glutamate</text>
        <dbReference type="Rhea" id="RHEA:28807"/>
        <dbReference type="ChEBI" id="CHEBI:15377"/>
        <dbReference type="ChEBI" id="CHEBI:29985"/>
        <dbReference type="ChEBI" id="CHEBI:57925"/>
        <dbReference type="ChEBI" id="CHEBI:61694"/>
        <dbReference type="EC" id="3.4.19.13"/>
    </reaction>
</comment>
<dbReference type="InterPro" id="IPR055262">
    <property type="entry name" value="GGT_CS"/>
</dbReference>
<comment type="subunit">
    <text evidence="11">This enzyme consists of two polypeptide chains, which are synthesized in precursor form from a single polypeptide.</text>
</comment>